<dbReference type="InterPro" id="IPR009097">
    <property type="entry name" value="Cyclic_Pdiesterase"/>
</dbReference>
<sequence>MSRQIETPHYITRLNHDFLQCAVYDSDDCKARLIGVEYIISDRLFETLPQEKQKLWHSDACEIKSGPWVNPRIPEMIRKPELDNLAKTYGKFWCTWQVDRGDRLPVGAPALMMPPQGVNLGKIDPELVKERDDKYNISTEALQGSSSTSFTVMATPEAVVKKDVYSVWALPPEDVAVRVKKLMEGLRSEFGGPQFEPHVTVVGAISLTADDALAKFRSACDGLKAYTATVERVATGTFFYQCVFLLLHPTREVVEASAHCTGHFGYKSSTPYMPHLSLLYADLTEEEKKKVQEKANILDESIGSLSFQISRLALYKTDTEDKTLKSWEKVAECNLCPN</sequence>
<dbReference type="OrthoDB" id="514292at2759"/>
<reference evidence="3" key="1">
    <citation type="submission" date="2025-08" db="UniProtKB">
        <authorList>
            <consortium name="RefSeq"/>
        </authorList>
    </citation>
    <scope>IDENTIFICATION</scope>
    <source>
        <tissue evidence="3">Leaf</tissue>
    </source>
</reference>
<keyword evidence="2" id="KW-1185">Reference proteome</keyword>
<gene>
    <name evidence="3" type="primary">LOC110424316</name>
</gene>
<evidence type="ECO:0000313" key="3">
    <source>
        <dbReference type="RefSeq" id="XP_021294545.1"/>
    </source>
</evidence>
<dbReference type="Gene3D" id="3.90.1140.10">
    <property type="entry name" value="Cyclic phosphodiesterase"/>
    <property type="match status" value="1"/>
</dbReference>
<proteinExistence type="inferred from homology"/>
<dbReference type="AlphaFoldDB" id="A0A6J1B5E6"/>
<comment type="similarity">
    <text evidence="1">Belongs to the OBAP family.</text>
</comment>
<dbReference type="PANTHER" id="PTHR31360">
    <property type="match status" value="1"/>
</dbReference>
<dbReference type="SUPFAM" id="SSF55144">
    <property type="entry name" value="LigT-like"/>
    <property type="match status" value="1"/>
</dbReference>
<protein>
    <submittedName>
        <fullName evidence="3">Cyclic phosphodiesterase-like</fullName>
    </submittedName>
</protein>
<dbReference type="GO" id="GO:0004112">
    <property type="term" value="F:cyclic-nucleotide phosphodiesterase activity"/>
    <property type="evidence" value="ECO:0007669"/>
    <property type="project" value="InterPro"/>
</dbReference>
<dbReference type="Pfam" id="PF07823">
    <property type="entry name" value="CPDase"/>
    <property type="match status" value="1"/>
</dbReference>
<dbReference type="PANTHER" id="PTHR31360:SF1">
    <property type="entry name" value="OIL BODY-ASSOCIATED PROTEIN 2A"/>
    <property type="match status" value="1"/>
</dbReference>
<dbReference type="FunFam" id="3.90.1140.10:FF:000007">
    <property type="entry name" value="Cyclic phosphodiesterase"/>
    <property type="match status" value="1"/>
</dbReference>
<organism evidence="2 3">
    <name type="scientific">Herrania umbratica</name>
    <dbReference type="NCBI Taxonomy" id="108875"/>
    <lineage>
        <taxon>Eukaryota</taxon>
        <taxon>Viridiplantae</taxon>
        <taxon>Streptophyta</taxon>
        <taxon>Embryophyta</taxon>
        <taxon>Tracheophyta</taxon>
        <taxon>Spermatophyta</taxon>
        <taxon>Magnoliopsida</taxon>
        <taxon>eudicotyledons</taxon>
        <taxon>Gunneridae</taxon>
        <taxon>Pentapetalae</taxon>
        <taxon>rosids</taxon>
        <taxon>malvids</taxon>
        <taxon>Malvales</taxon>
        <taxon>Malvaceae</taxon>
        <taxon>Byttnerioideae</taxon>
        <taxon>Herrania</taxon>
    </lineage>
</organism>
<dbReference type="GeneID" id="110424316"/>
<dbReference type="InterPro" id="IPR012386">
    <property type="entry name" value="Cyclic-nucl_3Pdiesterase"/>
</dbReference>
<dbReference type="Proteomes" id="UP000504621">
    <property type="component" value="Unplaced"/>
</dbReference>
<dbReference type="Pfam" id="PF06884">
    <property type="entry name" value="DUF1264"/>
    <property type="match status" value="1"/>
</dbReference>
<dbReference type="RefSeq" id="XP_021294545.1">
    <property type="nucleotide sequence ID" value="XM_021438870.1"/>
</dbReference>
<accession>A0A6J1B5E6</accession>
<name>A0A6J1B5E6_9ROSI</name>
<dbReference type="InterPro" id="IPR010686">
    <property type="entry name" value="OBAP-like"/>
</dbReference>
<evidence type="ECO:0000256" key="1">
    <source>
        <dbReference type="ARBA" id="ARBA00009740"/>
    </source>
</evidence>
<evidence type="ECO:0000313" key="2">
    <source>
        <dbReference type="Proteomes" id="UP000504621"/>
    </source>
</evidence>